<reference evidence="2 3" key="1">
    <citation type="submission" date="2016-05" db="EMBL/GenBank/DDBJ databases">
        <title>Comparative genomics of biotechnologically important yeasts.</title>
        <authorList>
            <consortium name="DOE Joint Genome Institute"/>
            <person name="Riley R."/>
            <person name="Haridas S."/>
            <person name="Wolfe K.H."/>
            <person name="Lopes M.R."/>
            <person name="Hittinger C.T."/>
            <person name="Goker M."/>
            <person name="Salamov A."/>
            <person name="Wisecaver J."/>
            <person name="Long T.M."/>
            <person name="Aerts A.L."/>
            <person name="Barry K."/>
            <person name="Choi C."/>
            <person name="Clum A."/>
            <person name="Coughlan A.Y."/>
            <person name="Deshpande S."/>
            <person name="Douglass A.P."/>
            <person name="Hanson S.J."/>
            <person name="Klenk H.-P."/>
            <person name="LaButti K."/>
            <person name="Lapidus A."/>
            <person name="Lindquist E."/>
            <person name="Lipzen A."/>
            <person name="Meier-kolthoff J.P."/>
            <person name="Ohm R.A."/>
            <person name="Otillar R.P."/>
            <person name="Pangilinan J."/>
            <person name="Peng Y."/>
            <person name="Rokas A."/>
            <person name="Rosa C.A."/>
            <person name="Scheuner C."/>
            <person name="Sibirny A.A."/>
            <person name="Slot J.C."/>
            <person name="Stielow J.B."/>
            <person name="Sun H."/>
            <person name="Kurtzman C.P."/>
            <person name="Blackwell M."/>
            <person name="Grigoriev I.V."/>
            <person name="Jeffries T.W."/>
        </authorList>
    </citation>
    <scope>NUCLEOTIDE SEQUENCE [LARGE SCALE GENOMIC DNA]</scope>
    <source>
        <strain evidence="2 3">NRRL YB-4993</strain>
    </source>
</reference>
<dbReference type="RefSeq" id="XP_018709465.1">
    <property type="nucleotide sequence ID" value="XM_018855257.1"/>
</dbReference>
<dbReference type="InterPro" id="IPR012974">
    <property type="entry name" value="NOP58/56_N"/>
</dbReference>
<dbReference type="Pfam" id="PF08156">
    <property type="entry name" value="NOP5NT"/>
    <property type="match status" value="1"/>
</dbReference>
<dbReference type="Proteomes" id="UP000092555">
    <property type="component" value="Unassembled WGS sequence"/>
</dbReference>
<name>A0A1A0H291_9ASCO</name>
<comment type="caution">
    <text evidence="2">The sequence shown here is derived from an EMBL/GenBank/DDBJ whole genome shotgun (WGS) entry which is preliminary data.</text>
</comment>
<dbReference type="OrthoDB" id="6780543at2759"/>
<accession>A0A1A0H291</accession>
<protein>
    <recommendedName>
        <fullName evidence="1">Nucleolar protein 58/56 N-terminal domain-containing protein</fullName>
    </recommendedName>
</protein>
<evidence type="ECO:0000313" key="2">
    <source>
        <dbReference type="EMBL" id="OBA18070.1"/>
    </source>
</evidence>
<dbReference type="EMBL" id="LXTC01000009">
    <property type="protein sequence ID" value="OBA18070.1"/>
    <property type="molecule type" value="Genomic_DNA"/>
</dbReference>
<dbReference type="STRING" id="869754.A0A1A0H291"/>
<evidence type="ECO:0000313" key="3">
    <source>
        <dbReference type="Proteomes" id="UP000092555"/>
    </source>
</evidence>
<keyword evidence="3" id="KW-1185">Reference proteome</keyword>
<gene>
    <name evidence="2" type="ORF">METBIDRAFT_230741</name>
</gene>
<dbReference type="AlphaFoldDB" id="A0A1A0H291"/>
<sequence length="128" mass="14612">MYYCGYIAVRLREIQDALLDLGKFCKMIELVLFAFFKGAVQALENAKDVSEMRELLWVFRSKTWVTPYVDSLFNNIAQGFSKYIRVHGLKLLKDSQEGVIERAKLGLGHAFSKVKVKFTVQKNGANIS</sequence>
<organism evidence="2 3">
    <name type="scientific">Metschnikowia bicuspidata var. bicuspidata NRRL YB-4993</name>
    <dbReference type="NCBI Taxonomy" id="869754"/>
    <lineage>
        <taxon>Eukaryota</taxon>
        <taxon>Fungi</taxon>
        <taxon>Dikarya</taxon>
        <taxon>Ascomycota</taxon>
        <taxon>Saccharomycotina</taxon>
        <taxon>Pichiomycetes</taxon>
        <taxon>Metschnikowiaceae</taxon>
        <taxon>Metschnikowia</taxon>
    </lineage>
</organism>
<evidence type="ECO:0000259" key="1">
    <source>
        <dbReference type="Pfam" id="PF08156"/>
    </source>
</evidence>
<feature type="domain" description="Nucleolar protein 58/56 N-terminal" evidence="1">
    <location>
        <begin position="7"/>
        <end position="51"/>
    </location>
</feature>
<proteinExistence type="predicted"/>
<dbReference type="GeneID" id="30028233"/>